<dbReference type="InterPro" id="IPR041698">
    <property type="entry name" value="Methyltransf_25"/>
</dbReference>
<keyword evidence="3" id="KW-1185">Reference proteome</keyword>
<dbReference type="AlphaFoldDB" id="A0A517MCG1"/>
<dbReference type="Gene3D" id="3.40.50.150">
    <property type="entry name" value="Vaccinia Virus protein VP39"/>
    <property type="match status" value="1"/>
</dbReference>
<feature type="domain" description="Methyltransferase" evidence="1">
    <location>
        <begin position="87"/>
        <end position="169"/>
    </location>
</feature>
<accession>A0A517MCG1</accession>
<name>A0A517MCG1_9BACT</name>
<organism evidence="2 3">
    <name type="scientific">Roseimaritima multifibrata</name>
    <dbReference type="NCBI Taxonomy" id="1930274"/>
    <lineage>
        <taxon>Bacteria</taxon>
        <taxon>Pseudomonadati</taxon>
        <taxon>Planctomycetota</taxon>
        <taxon>Planctomycetia</taxon>
        <taxon>Pirellulales</taxon>
        <taxon>Pirellulaceae</taxon>
        <taxon>Roseimaritima</taxon>
    </lineage>
</organism>
<dbReference type="RefSeq" id="WP_145350811.1">
    <property type="nucleotide sequence ID" value="NZ_CP036262.1"/>
</dbReference>
<reference evidence="2 3" key="1">
    <citation type="submission" date="2019-02" db="EMBL/GenBank/DDBJ databases">
        <title>Deep-cultivation of Planctomycetes and their phenomic and genomic characterization uncovers novel biology.</title>
        <authorList>
            <person name="Wiegand S."/>
            <person name="Jogler M."/>
            <person name="Boedeker C."/>
            <person name="Pinto D."/>
            <person name="Vollmers J."/>
            <person name="Rivas-Marin E."/>
            <person name="Kohn T."/>
            <person name="Peeters S.H."/>
            <person name="Heuer A."/>
            <person name="Rast P."/>
            <person name="Oberbeckmann S."/>
            <person name="Bunk B."/>
            <person name="Jeske O."/>
            <person name="Meyerdierks A."/>
            <person name="Storesund J.E."/>
            <person name="Kallscheuer N."/>
            <person name="Luecker S."/>
            <person name="Lage O.M."/>
            <person name="Pohl T."/>
            <person name="Merkel B.J."/>
            <person name="Hornburger P."/>
            <person name="Mueller R.-W."/>
            <person name="Bruemmer F."/>
            <person name="Labrenz M."/>
            <person name="Spormann A.M."/>
            <person name="Op den Camp H."/>
            <person name="Overmann J."/>
            <person name="Amann R."/>
            <person name="Jetten M.S.M."/>
            <person name="Mascher T."/>
            <person name="Medema M.H."/>
            <person name="Devos D.P."/>
            <person name="Kaster A.-K."/>
            <person name="Ovreas L."/>
            <person name="Rohde M."/>
            <person name="Galperin M.Y."/>
            <person name="Jogler C."/>
        </authorList>
    </citation>
    <scope>NUCLEOTIDE SEQUENCE [LARGE SCALE GENOMIC DNA]</scope>
    <source>
        <strain evidence="2 3">FF011L</strain>
    </source>
</reference>
<proteinExistence type="predicted"/>
<dbReference type="EMBL" id="CP036262">
    <property type="protein sequence ID" value="QDS92579.1"/>
    <property type="molecule type" value="Genomic_DNA"/>
</dbReference>
<dbReference type="InterPro" id="IPR029063">
    <property type="entry name" value="SAM-dependent_MTases_sf"/>
</dbReference>
<gene>
    <name evidence="2" type="ORF">FF011L_13260</name>
</gene>
<dbReference type="OrthoDB" id="20930at2"/>
<protein>
    <recommendedName>
        <fullName evidence="1">Methyltransferase domain-containing protein</fullName>
    </recommendedName>
</protein>
<dbReference type="SUPFAM" id="SSF53335">
    <property type="entry name" value="S-adenosyl-L-methionine-dependent methyltransferases"/>
    <property type="match status" value="1"/>
</dbReference>
<dbReference type="KEGG" id="rml:FF011L_13260"/>
<sequence length="240" mass="27105">MISSAAKTSNPVRPSGLFAGLQRFVERKRAKRRLKHLSPDQVFNDIYRLNSWKSGESISGIGSELSQTQRIIDALPQWFQQLDIKRVVDVPCGDFHWMQHVDLSNVEYIGCDIVEDLIAANQKYASPNVSFLHKNLLSDPLPAADLVFCRDCLVHFSFEHIHQALANIRSSGAKYLLTTSFTEREENTDIVTGRWRPLNLQAAPFHLSEPKAVLVEECTQDGGQYTDKVLALWSIDQLPA</sequence>
<evidence type="ECO:0000313" key="2">
    <source>
        <dbReference type="EMBL" id="QDS92579.1"/>
    </source>
</evidence>
<evidence type="ECO:0000259" key="1">
    <source>
        <dbReference type="Pfam" id="PF13649"/>
    </source>
</evidence>
<dbReference type="Proteomes" id="UP000320672">
    <property type="component" value="Chromosome"/>
</dbReference>
<dbReference type="Pfam" id="PF13649">
    <property type="entry name" value="Methyltransf_25"/>
    <property type="match status" value="1"/>
</dbReference>
<evidence type="ECO:0000313" key="3">
    <source>
        <dbReference type="Proteomes" id="UP000320672"/>
    </source>
</evidence>